<sequence>MKKYIIGLSAALLLFSGCSNNKVELDPSTAVEKMSEEITFTDQFAPLDSENANRVYGVDADLVEDSTAMVGSGATAESIAMFKAVDAKSAQDIEKQLEVFIDGYIEGYSDYKPEEVPKLESAIIERKDVYVVLCISADNDAAKKVVSDTLNG</sequence>
<reference evidence="2" key="1">
    <citation type="journal article" date="2021" name="PeerJ">
        <title>Extensive microbial diversity within the chicken gut microbiome revealed by metagenomics and culture.</title>
        <authorList>
            <person name="Gilroy R."/>
            <person name="Ravi A."/>
            <person name="Getino M."/>
            <person name="Pursley I."/>
            <person name="Horton D.L."/>
            <person name="Alikhan N.F."/>
            <person name="Baker D."/>
            <person name="Gharbi K."/>
            <person name="Hall N."/>
            <person name="Watson M."/>
            <person name="Adriaenssens E.M."/>
            <person name="Foster-Nyarko E."/>
            <person name="Jarju S."/>
            <person name="Secka A."/>
            <person name="Antonio M."/>
            <person name="Oren A."/>
            <person name="Chaudhuri R.R."/>
            <person name="La Ragione R."/>
            <person name="Hildebrand F."/>
            <person name="Pallen M.J."/>
        </authorList>
    </citation>
    <scope>NUCLEOTIDE SEQUENCE</scope>
    <source>
        <strain evidence="2">CHK193-4272</strain>
    </source>
</reference>
<organism evidence="2 3">
    <name type="scientific">Candidatus Butyricicoccus avistercoris</name>
    <dbReference type="NCBI Taxonomy" id="2838518"/>
    <lineage>
        <taxon>Bacteria</taxon>
        <taxon>Bacillati</taxon>
        <taxon>Bacillota</taxon>
        <taxon>Clostridia</taxon>
        <taxon>Eubacteriales</taxon>
        <taxon>Butyricicoccaceae</taxon>
        <taxon>Butyricicoccus</taxon>
    </lineage>
</organism>
<proteinExistence type="predicted"/>
<dbReference type="PROSITE" id="PS51257">
    <property type="entry name" value="PROKAR_LIPOPROTEIN"/>
    <property type="match status" value="1"/>
</dbReference>
<dbReference type="AlphaFoldDB" id="A0A9D1TIW9"/>
<keyword evidence="1" id="KW-0732">Signal</keyword>
<dbReference type="EMBL" id="DXIE01000035">
    <property type="protein sequence ID" value="HIV62400.1"/>
    <property type="molecule type" value="Genomic_DNA"/>
</dbReference>
<feature type="chain" id="PRO_5038517112" evidence="1">
    <location>
        <begin position="22"/>
        <end position="152"/>
    </location>
</feature>
<evidence type="ECO:0000313" key="3">
    <source>
        <dbReference type="Proteomes" id="UP000886808"/>
    </source>
</evidence>
<reference evidence="2" key="2">
    <citation type="submission" date="2021-04" db="EMBL/GenBank/DDBJ databases">
        <authorList>
            <person name="Gilroy R."/>
        </authorList>
    </citation>
    <scope>NUCLEOTIDE SEQUENCE</scope>
    <source>
        <strain evidence="2">CHK193-4272</strain>
    </source>
</reference>
<gene>
    <name evidence="2" type="ORF">H9746_06135</name>
</gene>
<dbReference type="InterPro" id="IPR025648">
    <property type="entry name" value="DUF4358"/>
</dbReference>
<evidence type="ECO:0000313" key="2">
    <source>
        <dbReference type="EMBL" id="HIV62400.1"/>
    </source>
</evidence>
<comment type="caution">
    <text evidence="2">The sequence shown here is derived from an EMBL/GenBank/DDBJ whole genome shotgun (WGS) entry which is preliminary data.</text>
</comment>
<dbReference type="Pfam" id="PF14270">
    <property type="entry name" value="DUF4358"/>
    <property type="match status" value="1"/>
</dbReference>
<feature type="signal peptide" evidence="1">
    <location>
        <begin position="1"/>
        <end position="21"/>
    </location>
</feature>
<name>A0A9D1TIW9_9FIRM</name>
<protein>
    <submittedName>
        <fullName evidence="2">DUF4358 domain-containing protein</fullName>
    </submittedName>
</protein>
<dbReference type="Proteomes" id="UP000886808">
    <property type="component" value="Unassembled WGS sequence"/>
</dbReference>
<evidence type="ECO:0000256" key="1">
    <source>
        <dbReference type="SAM" id="SignalP"/>
    </source>
</evidence>
<accession>A0A9D1TIW9</accession>